<dbReference type="AlphaFoldDB" id="D6RM42"/>
<comment type="caution">
    <text evidence="1">The sequence shown here is derived from an EMBL/GenBank/DDBJ whole genome shotgun (WGS) entry which is preliminary data.</text>
</comment>
<dbReference type="HOGENOM" id="CLU_2320273_0_0_1"/>
<evidence type="ECO:0000313" key="1">
    <source>
        <dbReference type="EMBL" id="EFI27971.1"/>
    </source>
</evidence>
<dbReference type="RefSeq" id="XP_002911465.1">
    <property type="nucleotide sequence ID" value="XM_002911419.1"/>
</dbReference>
<protein>
    <submittedName>
        <fullName evidence="1">Fungal mating-type pheromone</fullName>
    </submittedName>
</protein>
<dbReference type="Proteomes" id="UP000001861">
    <property type="component" value="Unassembled WGS sequence"/>
</dbReference>
<dbReference type="InParanoid" id="D6RM42"/>
<gene>
    <name evidence="1" type="ORF">CC1G_14463</name>
</gene>
<evidence type="ECO:0000313" key="2">
    <source>
        <dbReference type="Proteomes" id="UP000001861"/>
    </source>
</evidence>
<keyword evidence="2" id="KW-1185">Reference proteome</keyword>
<sequence>MDAFATLFSTVFPSTNVDDITNTPTPSVPVEEETGGGRGTGAYCHQVMLSSFELGLRYPFPTRITFNHPSASVHILSNIIDISIVMKEERRTYKQPALF</sequence>
<dbReference type="KEGG" id="cci:CC1G_14463"/>
<proteinExistence type="predicted"/>
<dbReference type="VEuPathDB" id="FungiDB:CC1G_14463"/>
<name>D6RM42_COPC7</name>
<reference evidence="1 2" key="1">
    <citation type="journal article" date="2010" name="Proc. Natl. Acad. Sci. U.S.A.">
        <title>Insights into evolution of multicellular fungi from the assembled chromosomes of the mushroom Coprinopsis cinerea (Coprinus cinereus).</title>
        <authorList>
            <person name="Stajich J.E."/>
            <person name="Wilke S.K."/>
            <person name="Ahren D."/>
            <person name="Au C.H."/>
            <person name="Birren B.W."/>
            <person name="Borodovsky M."/>
            <person name="Burns C."/>
            <person name="Canback B."/>
            <person name="Casselton L.A."/>
            <person name="Cheng C.K."/>
            <person name="Deng J."/>
            <person name="Dietrich F.S."/>
            <person name="Fargo D.C."/>
            <person name="Farman M.L."/>
            <person name="Gathman A.C."/>
            <person name="Goldberg J."/>
            <person name="Guigo R."/>
            <person name="Hoegger P.J."/>
            <person name="Hooker J.B."/>
            <person name="Huggins A."/>
            <person name="James T.Y."/>
            <person name="Kamada T."/>
            <person name="Kilaru S."/>
            <person name="Kodira C."/>
            <person name="Kues U."/>
            <person name="Kupfer D."/>
            <person name="Kwan H.S."/>
            <person name="Lomsadze A."/>
            <person name="Li W."/>
            <person name="Lilly W.W."/>
            <person name="Ma L.J."/>
            <person name="Mackey A.J."/>
            <person name="Manning G."/>
            <person name="Martin F."/>
            <person name="Muraguchi H."/>
            <person name="Natvig D.O."/>
            <person name="Palmerini H."/>
            <person name="Ramesh M.A."/>
            <person name="Rehmeyer C.J."/>
            <person name="Roe B.A."/>
            <person name="Shenoy N."/>
            <person name="Stanke M."/>
            <person name="Ter-Hovhannisyan V."/>
            <person name="Tunlid A."/>
            <person name="Velagapudi R."/>
            <person name="Vision T.J."/>
            <person name="Zeng Q."/>
            <person name="Zolan M.E."/>
            <person name="Pukkila P.J."/>
        </authorList>
    </citation>
    <scope>NUCLEOTIDE SEQUENCE [LARGE SCALE GENOMIC DNA]</scope>
    <source>
        <strain evidence="2">Okayama-7 / 130 / ATCC MYA-4618 / FGSC 9003</strain>
    </source>
</reference>
<dbReference type="EMBL" id="AACS02000004">
    <property type="protein sequence ID" value="EFI27971.1"/>
    <property type="molecule type" value="Genomic_DNA"/>
</dbReference>
<organism evidence="1 2">
    <name type="scientific">Coprinopsis cinerea (strain Okayama-7 / 130 / ATCC MYA-4618 / FGSC 9003)</name>
    <name type="common">Inky cap fungus</name>
    <name type="synonym">Hormographiella aspergillata</name>
    <dbReference type="NCBI Taxonomy" id="240176"/>
    <lineage>
        <taxon>Eukaryota</taxon>
        <taxon>Fungi</taxon>
        <taxon>Dikarya</taxon>
        <taxon>Basidiomycota</taxon>
        <taxon>Agaricomycotina</taxon>
        <taxon>Agaricomycetes</taxon>
        <taxon>Agaricomycetidae</taxon>
        <taxon>Agaricales</taxon>
        <taxon>Agaricineae</taxon>
        <taxon>Psathyrellaceae</taxon>
        <taxon>Coprinopsis</taxon>
    </lineage>
</organism>
<dbReference type="GeneID" id="9379100"/>
<accession>D6RM42</accession>